<dbReference type="CDD" id="cd17321">
    <property type="entry name" value="MFS_MMR_MDR_like"/>
    <property type="match status" value="1"/>
</dbReference>
<gene>
    <name evidence="9" type="ORF">H9786_11840</name>
</gene>
<feature type="transmembrane region" description="Helical" evidence="7">
    <location>
        <begin position="173"/>
        <end position="193"/>
    </location>
</feature>
<accession>A0A9D2RQP9</accession>
<dbReference type="Pfam" id="PF07690">
    <property type="entry name" value="MFS_1"/>
    <property type="match status" value="1"/>
</dbReference>
<organism evidence="9 10">
    <name type="scientific">Candidatus Brachybacterium merdavium</name>
    <dbReference type="NCBI Taxonomy" id="2838513"/>
    <lineage>
        <taxon>Bacteria</taxon>
        <taxon>Bacillati</taxon>
        <taxon>Actinomycetota</taxon>
        <taxon>Actinomycetes</taxon>
        <taxon>Micrococcales</taxon>
        <taxon>Dermabacteraceae</taxon>
        <taxon>Brachybacterium</taxon>
    </lineage>
</organism>
<feature type="transmembrane region" description="Helical" evidence="7">
    <location>
        <begin position="234"/>
        <end position="250"/>
    </location>
</feature>
<keyword evidence="3" id="KW-1003">Cell membrane</keyword>
<feature type="transmembrane region" description="Helical" evidence="7">
    <location>
        <begin position="303"/>
        <end position="324"/>
    </location>
</feature>
<feature type="transmembrane region" description="Helical" evidence="7">
    <location>
        <begin position="407"/>
        <end position="424"/>
    </location>
</feature>
<feature type="transmembrane region" description="Helical" evidence="7">
    <location>
        <begin position="336"/>
        <end position="354"/>
    </location>
</feature>
<dbReference type="SUPFAM" id="SSF103473">
    <property type="entry name" value="MFS general substrate transporter"/>
    <property type="match status" value="1"/>
</dbReference>
<evidence type="ECO:0000256" key="5">
    <source>
        <dbReference type="ARBA" id="ARBA00022989"/>
    </source>
</evidence>
<feature type="transmembrane region" description="Helical" evidence="7">
    <location>
        <begin position="360"/>
        <end position="386"/>
    </location>
</feature>
<proteinExistence type="predicted"/>
<dbReference type="InterPro" id="IPR020846">
    <property type="entry name" value="MFS_dom"/>
</dbReference>
<dbReference type="PROSITE" id="PS50850">
    <property type="entry name" value="MFS"/>
    <property type="match status" value="1"/>
</dbReference>
<dbReference type="InterPro" id="IPR011701">
    <property type="entry name" value="MFS"/>
</dbReference>
<dbReference type="Gene3D" id="1.20.1720.10">
    <property type="entry name" value="Multidrug resistance protein D"/>
    <property type="match status" value="1"/>
</dbReference>
<comment type="subcellular location">
    <subcellularLocation>
        <location evidence="1">Cell membrane</location>
        <topology evidence="1">Multi-pass membrane protein</topology>
    </subcellularLocation>
</comment>
<comment type="caution">
    <text evidence="9">The sequence shown here is derived from an EMBL/GenBank/DDBJ whole genome shotgun (WGS) entry which is preliminary data.</text>
</comment>
<dbReference type="PANTHER" id="PTHR42718:SF47">
    <property type="entry name" value="METHYL VIOLOGEN RESISTANCE PROTEIN SMVA"/>
    <property type="match status" value="1"/>
</dbReference>
<evidence type="ECO:0000259" key="8">
    <source>
        <dbReference type="PROSITE" id="PS50850"/>
    </source>
</evidence>
<keyword evidence="6 7" id="KW-0472">Membrane</keyword>
<evidence type="ECO:0000256" key="1">
    <source>
        <dbReference type="ARBA" id="ARBA00004651"/>
    </source>
</evidence>
<dbReference type="PANTHER" id="PTHR42718">
    <property type="entry name" value="MAJOR FACILITATOR SUPERFAMILY MULTIDRUG TRANSPORTER MFSC"/>
    <property type="match status" value="1"/>
</dbReference>
<reference evidence="9" key="1">
    <citation type="journal article" date="2021" name="PeerJ">
        <title>Extensive microbial diversity within the chicken gut microbiome revealed by metagenomics and culture.</title>
        <authorList>
            <person name="Gilroy R."/>
            <person name="Ravi A."/>
            <person name="Getino M."/>
            <person name="Pursley I."/>
            <person name="Horton D.L."/>
            <person name="Alikhan N.F."/>
            <person name="Baker D."/>
            <person name="Gharbi K."/>
            <person name="Hall N."/>
            <person name="Watson M."/>
            <person name="Adriaenssens E.M."/>
            <person name="Foster-Nyarko E."/>
            <person name="Jarju S."/>
            <person name="Secka A."/>
            <person name="Antonio M."/>
            <person name="Oren A."/>
            <person name="Chaudhuri R.R."/>
            <person name="La Ragione R."/>
            <person name="Hildebrand F."/>
            <person name="Pallen M.J."/>
        </authorList>
    </citation>
    <scope>NUCLEOTIDE SEQUENCE</scope>
    <source>
        <strain evidence="9">ChiHjej13B12-24818</strain>
    </source>
</reference>
<feature type="domain" description="Major facilitator superfamily (MFS) profile" evidence="8">
    <location>
        <begin position="18"/>
        <end position="504"/>
    </location>
</feature>
<feature type="transmembrane region" description="Helical" evidence="7">
    <location>
        <begin position="16"/>
        <end position="40"/>
    </location>
</feature>
<dbReference type="Proteomes" id="UP000823823">
    <property type="component" value="Unassembled WGS sequence"/>
</dbReference>
<sequence>MTEINAPAPQTQAKQWWGLAVLVIPSTLLFMMLTILFLAAPKMAADLGPTSAQLLWILDIYGFVMAGFLVAMGVVGDRVGKRRLMVIGAVVFGLVSIAAAMTTIPELMIAWRAVLGLGGAMMLPSTLGLIFVLFAEPKARGIAIGVWAGGISAGVALGPLLSGLLLEVFGWEATFLVAVPVMALVAIGAPLLLPEHKDETARIDIFSALLLVAALLGIIYGIKRFATQEPVGPTAGLLIAGMLVGLWFVIRQLRSVNPLLDVRLFANRTVSGALTVFLLSAAALGGVYSLFTQYLQQVQGLSPMQAGLSIIPAAAVLIVVSTLSPMFARKFRPGSVIALGLLTQVVGYILFTQLDAGTGLAFVIASFVITYPGVAPSMALTTDLVVSSVPPNKAGGASGLATTVNDLGISLGVAVIGSVGIATYRSKITDTLPDGVPPEAAVVAKTGIDGALATASQLPDAVGASLATAAQQAFTSGLNITGLVSAVIAALAALIAATQLRHIRPTGETASESSSTEESVR</sequence>
<evidence type="ECO:0000256" key="7">
    <source>
        <dbReference type="SAM" id="Phobius"/>
    </source>
</evidence>
<evidence type="ECO:0000313" key="9">
    <source>
        <dbReference type="EMBL" id="HJB11197.1"/>
    </source>
</evidence>
<dbReference type="InterPro" id="IPR036259">
    <property type="entry name" value="MFS_trans_sf"/>
</dbReference>
<protein>
    <submittedName>
        <fullName evidence="9">MFS transporter</fullName>
    </submittedName>
</protein>
<feature type="transmembrane region" description="Helical" evidence="7">
    <location>
        <begin position="142"/>
        <end position="161"/>
    </location>
</feature>
<evidence type="ECO:0000256" key="3">
    <source>
        <dbReference type="ARBA" id="ARBA00022475"/>
    </source>
</evidence>
<evidence type="ECO:0000256" key="2">
    <source>
        <dbReference type="ARBA" id="ARBA00022448"/>
    </source>
</evidence>
<feature type="transmembrane region" description="Helical" evidence="7">
    <location>
        <begin position="478"/>
        <end position="497"/>
    </location>
</feature>
<keyword evidence="4 7" id="KW-0812">Transmembrane</keyword>
<dbReference type="AlphaFoldDB" id="A0A9D2RQP9"/>
<keyword evidence="5 7" id="KW-1133">Transmembrane helix</keyword>
<dbReference type="EMBL" id="DWZH01000093">
    <property type="protein sequence ID" value="HJB11197.1"/>
    <property type="molecule type" value="Genomic_DNA"/>
</dbReference>
<evidence type="ECO:0000256" key="6">
    <source>
        <dbReference type="ARBA" id="ARBA00023136"/>
    </source>
</evidence>
<feature type="transmembrane region" description="Helical" evidence="7">
    <location>
        <begin position="52"/>
        <end position="72"/>
    </location>
</feature>
<reference evidence="9" key="2">
    <citation type="submission" date="2021-04" db="EMBL/GenBank/DDBJ databases">
        <authorList>
            <person name="Gilroy R."/>
        </authorList>
    </citation>
    <scope>NUCLEOTIDE SEQUENCE</scope>
    <source>
        <strain evidence="9">ChiHjej13B12-24818</strain>
    </source>
</reference>
<keyword evidence="2" id="KW-0813">Transport</keyword>
<feature type="transmembrane region" description="Helical" evidence="7">
    <location>
        <begin position="205"/>
        <end position="222"/>
    </location>
</feature>
<name>A0A9D2RQP9_9MICO</name>
<dbReference type="GO" id="GO:0022857">
    <property type="term" value="F:transmembrane transporter activity"/>
    <property type="evidence" value="ECO:0007669"/>
    <property type="project" value="InterPro"/>
</dbReference>
<feature type="transmembrane region" description="Helical" evidence="7">
    <location>
        <begin position="84"/>
        <end position="104"/>
    </location>
</feature>
<feature type="transmembrane region" description="Helical" evidence="7">
    <location>
        <begin position="110"/>
        <end position="135"/>
    </location>
</feature>
<evidence type="ECO:0000256" key="4">
    <source>
        <dbReference type="ARBA" id="ARBA00022692"/>
    </source>
</evidence>
<feature type="transmembrane region" description="Helical" evidence="7">
    <location>
        <begin position="270"/>
        <end position="291"/>
    </location>
</feature>
<dbReference type="Gene3D" id="1.20.1250.20">
    <property type="entry name" value="MFS general substrate transporter like domains"/>
    <property type="match status" value="1"/>
</dbReference>
<dbReference type="GO" id="GO:0005886">
    <property type="term" value="C:plasma membrane"/>
    <property type="evidence" value="ECO:0007669"/>
    <property type="project" value="UniProtKB-SubCell"/>
</dbReference>
<evidence type="ECO:0000313" key="10">
    <source>
        <dbReference type="Proteomes" id="UP000823823"/>
    </source>
</evidence>